<evidence type="ECO:0008006" key="4">
    <source>
        <dbReference type="Google" id="ProtNLM"/>
    </source>
</evidence>
<keyword evidence="1" id="KW-0732">Signal</keyword>
<feature type="chain" id="PRO_5019097123" description="Lysozyme inhibitor LprI N-terminal domain-containing protein" evidence="1">
    <location>
        <begin position="21"/>
        <end position="133"/>
    </location>
</feature>
<name>A0A427KEC9_ENTCL</name>
<comment type="caution">
    <text evidence="2">The sequence shown here is derived from an EMBL/GenBank/DDBJ whole genome shotgun (WGS) entry which is preliminary data.</text>
</comment>
<evidence type="ECO:0000256" key="1">
    <source>
        <dbReference type="SAM" id="SignalP"/>
    </source>
</evidence>
<evidence type="ECO:0000313" key="2">
    <source>
        <dbReference type="EMBL" id="RSB23036.1"/>
    </source>
</evidence>
<dbReference type="Gene3D" id="1.10.8.1160">
    <property type="match status" value="1"/>
</dbReference>
<dbReference type="AlphaFoldDB" id="A0A427KEC9"/>
<gene>
    <name evidence="2" type="ORF">EGK68_25515</name>
</gene>
<accession>A0A427KEC9</accession>
<dbReference type="Pfam" id="PF20889">
    <property type="entry name" value="TsiV3"/>
    <property type="match status" value="1"/>
</dbReference>
<evidence type="ECO:0000313" key="3">
    <source>
        <dbReference type="Proteomes" id="UP000275321"/>
    </source>
</evidence>
<sequence length="133" mass="14579">MGFIKSVSMMLFVVSFAALSKESPKYSAEYMKCLSANVDNPMSTTCIDSELSTQDGLLNSFIRKHGDITSPEDGNPIDLKSFAGSQRKLIDEKCDLWLKAGGQNGVLLSKQCILDETISLKNMLTDFVRSVDG</sequence>
<feature type="signal peptide" evidence="1">
    <location>
        <begin position="1"/>
        <end position="20"/>
    </location>
</feature>
<dbReference type="EMBL" id="RHWT01000081">
    <property type="protein sequence ID" value="RSB23036.1"/>
    <property type="molecule type" value="Genomic_DNA"/>
</dbReference>
<dbReference type="Proteomes" id="UP000275321">
    <property type="component" value="Unassembled WGS sequence"/>
</dbReference>
<proteinExistence type="predicted"/>
<dbReference type="InterPro" id="IPR049347">
    <property type="entry name" value="TsiV3"/>
</dbReference>
<organism evidence="2 3">
    <name type="scientific">Enterobacter cloacae</name>
    <dbReference type="NCBI Taxonomy" id="550"/>
    <lineage>
        <taxon>Bacteria</taxon>
        <taxon>Pseudomonadati</taxon>
        <taxon>Pseudomonadota</taxon>
        <taxon>Gammaproteobacteria</taxon>
        <taxon>Enterobacterales</taxon>
        <taxon>Enterobacteriaceae</taxon>
        <taxon>Enterobacter</taxon>
        <taxon>Enterobacter cloacae complex</taxon>
    </lineage>
</organism>
<dbReference type="InterPro" id="IPR049348">
    <property type="entry name" value="TsiV3_sf"/>
</dbReference>
<reference evidence="2 3" key="1">
    <citation type="submission" date="2018-10" db="EMBL/GenBank/DDBJ databases">
        <title>Transmission dynamics of multidrug resistant bacteria on intensive care unit surfaces.</title>
        <authorList>
            <person name="D'Souza A.W."/>
            <person name="Potter R.F."/>
            <person name="Wallace M."/>
            <person name="Shupe A."/>
            <person name="Patel S."/>
            <person name="Sun S."/>
            <person name="Gul D."/>
            <person name="Kwon J.H."/>
            <person name="Andleeb S."/>
            <person name="Burnham C.-A.D."/>
            <person name="Dantas G."/>
        </authorList>
    </citation>
    <scope>NUCLEOTIDE SEQUENCE [LARGE SCALE GENOMIC DNA]</scope>
    <source>
        <strain evidence="2 3">EC_073</strain>
    </source>
</reference>
<dbReference type="RefSeq" id="WP_125366797.1">
    <property type="nucleotide sequence ID" value="NZ_RHWT01000081.1"/>
</dbReference>
<protein>
    <recommendedName>
        <fullName evidence="4">Lysozyme inhibitor LprI N-terminal domain-containing protein</fullName>
    </recommendedName>
</protein>